<dbReference type="AlphaFoldDB" id="A0A1H2EQ00"/>
<proteinExistence type="inferred from homology"/>
<dbReference type="RefSeq" id="WP_245742988.1">
    <property type="nucleotide sequence ID" value="NZ_FNLL01000003.1"/>
</dbReference>
<reference evidence="4" key="1">
    <citation type="submission" date="2016-10" db="EMBL/GenBank/DDBJ databases">
        <authorList>
            <person name="Varghese N."/>
            <person name="Submissions S."/>
        </authorList>
    </citation>
    <scope>NUCLEOTIDE SEQUENCE [LARGE SCALE GENOMIC DNA]</scope>
    <source>
        <strain evidence="4">DSM 3384</strain>
    </source>
</reference>
<comment type="similarity">
    <text evidence="1">Belongs to the UDP-N-acetylglucosamine 2-epimerase family.</text>
</comment>
<feature type="domain" description="UDP-N-acetylglucosamine 2-epimerase" evidence="2">
    <location>
        <begin position="36"/>
        <end position="399"/>
    </location>
</feature>
<dbReference type="PANTHER" id="PTHR43174:SF1">
    <property type="entry name" value="UDP-N-ACETYLGLUCOSAMINE 2-EPIMERASE"/>
    <property type="match status" value="1"/>
</dbReference>
<sequence length="405" mass="45168">MIKIATIIGARPQFIKAAAVSRAIIKKNDSLPLSEKIIEIIIHTGQHYDENMSGIFFSELKIPEPDYNLNIGSGSHGEQTGRMMAEVENVLIQEKPDFIIVYGDTNSTLAASLAAVKLHIPSVHVESGLRSHNRLMPEEINRIVTDEISNFLFCPTITAVENLAKDGIGSEEKINLIYNFNRQHVFLVGDVMYDSILFNVKLAEQKSKILMDKAIDSGDYLLATLHRAENTDDPEKLKQVLVAFDKMVSQGEKIIFPMHPRTKKYINDLELSYKIKTPGPDSNIRIIDPVGYLDMLMLEKNAKAVFTDSGGVQKEAFLLGVPCITLRDETEWVETVQAGWNILTGADSEKILRAYSVMAESDKQSAPFSEFLNEDVSGNNSKSDCYGDGHAAEKIIDIMLKIFNK</sequence>
<name>A0A1H2EQ00_9BACT</name>
<dbReference type="Gene3D" id="3.40.50.2000">
    <property type="entry name" value="Glycogen Phosphorylase B"/>
    <property type="match status" value="2"/>
</dbReference>
<dbReference type="PANTHER" id="PTHR43174">
    <property type="entry name" value="UDP-N-ACETYLGLUCOSAMINE 2-EPIMERASE"/>
    <property type="match status" value="1"/>
</dbReference>
<keyword evidence="1" id="KW-0413">Isomerase</keyword>
<dbReference type="NCBIfam" id="TIGR00236">
    <property type="entry name" value="wecB"/>
    <property type="match status" value="1"/>
</dbReference>
<dbReference type="EMBL" id="FNLL01000003">
    <property type="protein sequence ID" value="SDT96818.1"/>
    <property type="molecule type" value="Genomic_DNA"/>
</dbReference>
<dbReference type="GO" id="GO:0016853">
    <property type="term" value="F:isomerase activity"/>
    <property type="evidence" value="ECO:0007669"/>
    <property type="project" value="UniProtKB-KW"/>
</dbReference>
<evidence type="ECO:0000313" key="4">
    <source>
        <dbReference type="Proteomes" id="UP000199608"/>
    </source>
</evidence>
<dbReference type="Proteomes" id="UP000199608">
    <property type="component" value="Unassembled WGS sequence"/>
</dbReference>
<keyword evidence="4" id="KW-1185">Reference proteome</keyword>
<evidence type="ECO:0000256" key="1">
    <source>
        <dbReference type="RuleBase" id="RU003513"/>
    </source>
</evidence>
<dbReference type="InterPro" id="IPR029767">
    <property type="entry name" value="WecB-like"/>
</dbReference>
<protein>
    <submittedName>
        <fullName evidence="3">UDP-GlcNAc3NAcA epimerase</fullName>
    </submittedName>
</protein>
<gene>
    <name evidence="3" type="ORF">SAMN04487931_103260</name>
</gene>
<dbReference type="CDD" id="cd03786">
    <property type="entry name" value="GTB_UDP-GlcNAc_2-Epimerase"/>
    <property type="match status" value="1"/>
</dbReference>
<organism evidence="3 4">
    <name type="scientific">Desulfobacula phenolica</name>
    <dbReference type="NCBI Taxonomy" id="90732"/>
    <lineage>
        <taxon>Bacteria</taxon>
        <taxon>Pseudomonadati</taxon>
        <taxon>Thermodesulfobacteriota</taxon>
        <taxon>Desulfobacteria</taxon>
        <taxon>Desulfobacterales</taxon>
        <taxon>Desulfobacteraceae</taxon>
        <taxon>Desulfobacula</taxon>
    </lineage>
</organism>
<dbReference type="SUPFAM" id="SSF53756">
    <property type="entry name" value="UDP-Glycosyltransferase/glycogen phosphorylase"/>
    <property type="match status" value="1"/>
</dbReference>
<accession>A0A1H2EQ00</accession>
<evidence type="ECO:0000259" key="2">
    <source>
        <dbReference type="Pfam" id="PF02350"/>
    </source>
</evidence>
<dbReference type="InterPro" id="IPR003331">
    <property type="entry name" value="UDP_GlcNAc_Epimerase_2_dom"/>
</dbReference>
<evidence type="ECO:0000313" key="3">
    <source>
        <dbReference type="EMBL" id="SDT96818.1"/>
    </source>
</evidence>
<dbReference type="Pfam" id="PF02350">
    <property type="entry name" value="Epimerase_2"/>
    <property type="match status" value="1"/>
</dbReference>